<dbReference type="GO" id="GO:0005737">
    <property type="term" value="C:cytoplasm"/>
    <property type="evidence" value="ECO:0007669"/>
    <property type="project" value="TreeGrafter"/>
</dbReference>
<organism evidence="7 8">
    <name type="scientific">Aristolochia fimbriata</name>
    <name type="common">White veined hardy Dutchman's pipe vine</name>
    <dbReference type="NCBI Taxonomy" id="158543"/>
    <lineage>
        <taxon>Eukaryota</taxon>
        <taxon>Viridiplantae</taxon>
        <taxon>Streptophyta</taxon>
        <taxon>Embryophyta</taxon>
        <taxon>Tracheophyta</taxon>
        <taxon>Spermatophyta</taxon>
        <taxon>Magnoliopsida</taxon>
        <taxon>Magnoliidae</taxon>
        <taxon>Piperales</taxon>
        <taxon>Aristolochiaceae</taxon>
        <taxon>Aristolochia</taxon>
    </lineage>
</organism>
<dbReference type="InterPro" id="IPR045074">
    <property type="entry name" value="GST_C_Tau"/>
</dbReference>
<evidence type="ECO:0000259" key="5">
    <source>
        <dbReference type="PROSITE" id="PS50404"/>
    </source>
</evidence>
<proteinExistence type="inferred from homology"/>
<dbReference type="InterPro" id="IPR045073">
    <property type="entry name" value="Omega/Tau-like"/>
</dbReference>
<dbReference type="PROSITE" id="PS50405">
    <property type="entry name" value="GST_CTER"/>
    <property type="match status" value="1"/>
</dbReference>
<dbReference type="InterPro" id="IPR004046">
    <property type="entry name" value="GST_C"/>
</dbReference>
<dbReference type="FunFam" id="1.20.1050.10:FF:000012">
    <property type="entry name" value="Tau class glutathione S-transferase"/>
    <property type="match status" value="1"/>
</dbReference>
<dbReference type="Pfam" id="PF02798">
    <property type="entry name" value="GST_N"/>
    <property type="match status" value="1"/>
</dbReference>
<dbReference type="GO" id="GO:0006749">
    <property type="term" value="P:glutathione metabolic process"/>
    <property type="evidence" value="ECO:0007669"/>
    <property type="project" value="InterPro"/>
</dbReference>
<evidence type="ECO:0000256" key="2">
    <source>
        <dbReference type="ARBA" id="ARBA00022679"/>
    </source>
</evidence>
<comment type="caution">
    <text evidence="7">The sequence shown here is derived from an EMBL/GenBank/DDBJ whole genome shotgun (WGS) entry which is preliminary data.</text>
</comment>
<dbReference type="InterPro" id="IPR010987">
    <property type="entry name" value="Glutathione-S-Trfase_C-like"/>
</dbReference>
<dbReference type="SFLD" id="SFLDG00358">
    <property type="entry name" value="Main_(cytGST)"/>
    <property type="match status" value="1"/>
</dbReference>
<dbReference type="SUPFAM" id="SSF52833">
    <property type="entry name" value="Thioredoxin-like"/>
    <property type="match status" value="1"/>
</dbReference>
<name>A0AAV7F457_ARIFI</name>
<evidence type="ECO:0000256" key="3">
    <source>
        <dbReference type="ARBA" id="ARBA00047960"/>
    </source>
</evidence>
<accession>A0AAV7F457</accession>
<dbReference type="AlphaFoldDB" id="A0AAV7F457"/>
<dbReference type="PANTHER" id="PTHR11260">
    <property type="entry name" value="GLUTATHIONE S-TRANSFERASE, GST, SUPERFAMILY, GST DOMAIN CONTAINING"/>
    <property type="match status" value="1"/>
</dbReference>
<dbReference type="PROSITE" id="PS51354">
    <property type="entry name" value="GLUTAREDOXIN_2"/>
    <property type="match status" value="1"/>
</dbReference>
<dbReference type="Gene3D" id="1.20.1050.10">
    <property type="match status" value="1"/>
</dbReference>
<gene>
    <name evidence="7" type="ORF">H6P81_007820</name>
</gene>
<feature type="domain" description="GST N-terminal" evidence="5">
    <location>
        <begin position="2"/>
        <end position="81"/>
    </location>
</feature>
<dbReference type="EC" id="2.5.1.18" evidence="1"/>
<dbReference type="SFLD" id="SFLDG01152">
    <property type="entry name" value="Main.3:_Omega-_and_Tau-like"/>
    <property type="match status" value="1"/>
</dbReference>
<sequence>MSSVKFFSTFGSPFCYRVECALRHKGIEYEHVEEDLKNKSSSLLHYNPVHKKVPVLLHGDRPISESVIVLEYIDEAWQENPLLPEDTHDRAVARFWAKFADEKCLPSVFKVFISEGTEQEKNMEAARETLKNLDGVLQGKKFFGGERIGFTDLVVGWIPIWLPVLEEVGGFKLLDSQSLPSLCSWCEYFLEDDLIKNDIPAREKMIPAFRASRERFVPSPSSN</sequence>
<dbReference type="SFLD" id="SFLDS00019">
    <property type="entry name" value="Glutathione_Transferase_(cytos"/>
    <property type="match status" value="1"/>
</dbReference>
<dbReference type="InterPro" id="IPR040079">
    <property type="entry name" value="Glutathione_S-Trfase"/>
</dbReference>
<dbReference type="EMBL" id="JAINDJ010000003">
    <property type="protein sequence ID" value="KAG9454916.1"/>
    <property type="molecule type" value="Genomic_DNA"/>
</dbReference>
<dbReference type="InterPro" id="IPR036282">
    <property type="entry name" value="Glutathione-S-Trfase_C_sf"/>
</dbReference>
<dbReference type="SUPFAM" id="SSF47616">
    <property type="entry name" value="GST C-terminal domain-like"/>
    <property type="match status" value="1"/>
</dbReference>
<dbReference type="InterPro" id="IPR004045">
    <property type="entry name" value="Glutathione_S-Trfase_N"/>
</dbReference>
<dbReference type="FunFam" id="3.40.30.10:FF:000014">
    <property type="entry name" value="Tau class glutathione S-transferase"/>
    <property type="match status" value="1"/>
</dbReference>
<dbReference type="PROSITE" id="PS50404">
    <property type="entry name" value="GST_NTER"/>
    <property type="match status" value="1"/>
</dbReference>
<dbReference type="CDD" id="cd03058">
    <property type="entry name" value="GST_N_Tau"/>
    <property type="match status" value="1"/>
</dbReference>
<comment type="similarity">
    <text evidence="4">Belongs to the GST superfamily.</text>
</comment>
<evidence type="ECO:0000313" key="7">
    <source>
        <dbReference type="EMBL" id="KAG9454916.1"/>
    </source>
</evidence>
<protein>
    <recommendedName>
        <fullName evidence="1">glutathione transferase</fullName>
        <ecNumber evidence="1">2.5.1.18</ecNumber>
    </recommendedName>
</protein>
<dbReference type="InterPro" id="IPR036249">
    <property type="entry name" value="Thioredoxin-like_sf"/>
</dbReference>
<keyword evidence="2" id="KW-0808">Transferase</keyword>
<evidence type="ECO:0000256" key="1">
    <source>
        <dbReference type="ARBA" id="ARBA00012452"/>
    </source>
</evidence>
<dbReference type="Proteomes" id="UP000825729">
    <property type="component" value="Unassembled WGS sequence"/>
</dbReference>
<dbReference type="PANTHER" id="PTHR11260:SF676">
    <property type="entry name" value="GLUTATHIONE S-TRANSFERASE U8"/>
    <property type="match status" value="1"/>
</dbReference>
<feature type="domain" description="GST C-terminal" evidence="6">
    <location>
        <begin position="86"/>
        <end position="208"/>
    </location>
</feature>
<dbReference type="Gene3D" id="3.40.30.10">
    <property type="entry name" value="Glutaredoxin"/>
    <property type="match status" value="1"/>
</dbReference>
<comment type="catalytic activity">
    <reaction evidence="3">
        <text>RX + glutathione = an S-substituted glutathione + a halide anion + H(+)</text>
        <dbReference type="Rhea" id="RHEA:16437"/>
        <dbReference type="ChEBI" id="CHEBI:15378"/>
        <dbReference type="ChEBI" id="CHEBI:16042"/>
        <dbReference type="ChEBI" id="CHEBI:17792"/>
        <dbReference type="ChEBI" id="CHEBI:57925"/>
        <dbReference type="ChEBI" id="CHEBI:90779"/>
        <dbReference type="EC" id="2.5.1.18"/>
    </reaction>
</comment>
<evidence type="ECO:0000313" key="8">
    <source>
        <dbReference type="Proteomes" id="UP000825729"/>
    </source>
</evidence>
<evidence type="ECO:0000259" key="6">
    <source>
        <dbReference type="PROSITE" id="PS50405"/>
    </source>
</evidence>
<keyword evidence="8" id="KW-1185">Reference proteome</keyword>
<dbReference type="CDD" id="cd03185">
    <property type="entry name" value="GST_C_Tau"/>
    <property type="match status" value="1"/>
</dbReference>
<dbReference type="GO" id="GO:0004364">
    <property type="term" value="F:glutathione transferase activity"/>
    <property type="evidence" value="ECO:0007669"/>
    <property type="project" value="UniProtKB-EC"/>
</dbReference>
<reference evidence="7 8" key="1">
    <citation type="submission" date="2021-07" db="EMBL/GenBank/DDBJ databases">
        <title>The Aristolochia fimbriata genome: insights into angiosperm evolution, floral development and chemical biosynthesis.</title>
        <authorList>
            <person name="Jiao Y."/>
        </authorList>
    </citation>
    <scope>NUCLEOTIDE SEQUENCE [LARGE SCALE GENOMIC DNA]</scope>
    <source>
        <strain evidence="7">IBCAS-2021</strain>
        <tissue evidence="7">Leaf</tissue>
    </source>
</reference>
<evidence type="ECO:0000256" key="4">
    <source>
        <dbReference type="RuleBase" id="RU003494"/>
    </source>
</evidence>
<dbReference type="Pfam" id="PF00043">
    <property type="entry name" value="GST_C"/>
    <property type="match status" value="1"/>
</dbReference>